<organism evidence="1 2">
    <name type="scientific">Dendrobium thyrsiflorum</name>
    <name type="common">Pinecone-like raceme dendrobium</name>
    <name type="synonym">Orchid</name>
    <dbReference type="NCBI Taxonomy" id="117978"/>
    <lineage>
        <taxon>Eukaryota</taxon>
        <taxon>Viridiplantae</taxon>
        <taxon>Streptophyta</taxon>
        <taxon>Embryophyta</taxon>
        <taxon>Tracheophyta</taxon>
        <taxon>Spermatophyta</taxon>
        <taxon>Magnoliopsida</taxon>
        <taxon>Liliopsida</taxon>
        <taxon>Asparagales</taxon>
        <taxon>Orchidaceae</taxon>
        <taxon>Epidendroideae</taxon>
        <taxon>Malaxideae</taxon>
        <taxon>Dendrobiinae</taxon>
        <taxon>Dendrobium</taxon>
    </lineage>
</organism>
<dbReference type="Proteomes" id="UP001552299">
    <property type="component" value="Unassembled WGS sequence"/>
</dbReference>
<dbReference type="AlphaFoldDB" id="A0ABD0VT13"/>
<gene>
    <name evidence="1" type="ORF">M5K25_003926</name>
</gene>
<comment type="caution">
    <text evidence="1">The sequence shown here is derived from an EMBL/GenBank/DDBJ whole genome shotgun (WGS) entry which is preliminary data.</text>
</comment>
<dbReference type="EMBL" id="JANQDX010000004">
    <property type="protein sequence ID" value="KAL0925573.1"/>
    <property type="molecule type" value="Genomic_DNA"/>
</dbReference>
<reference evidence="1 2" key="1">
    <citation type="journal article" date="2024" name="Plant Biotechnol. J.">
        <title>Dendrobium thyrsiflorum genome and its molecular insights into genes involved in important horticultural traits.</title>
        <authorList>
            <person name="Chen B."/>
            <person name="Wang J.Y."/>
            <person name="Zheng P.J."/>
            <person name="Li K.L."/>
            <person name="Liang Y.M."/>
            <person name="Chen X.F."/>
            <person name="Zhang C."/>
            <person name="Zhao X."/>
            <person name="He X."/>
            <person name="Zhang G.Q."/>
            <person name="Liu Z.J."/>
            <person name="Xu Q."/>
        </authorList>
    </citation>
    <scope>NUCLEOTIDE SEQUENCE [LARGE SCALE GENOMIC DNA]</scope>
    <source>
        <strain evidence="1">GZMU011</strain>
    </source>
</reference>
<evidence type="ECO:0000313" key="1">
    <source>
        <dbReference type="EMBL" id="KAL0925573.1"/>
    </source>
</evidence>
<evidence type="ECO:0000313" key="2">
    <source>
        <dbReference type="Proteomes" id="UP001552299"/>
    </source>
</evidence>
<protein>
    <submittedName>
        <fullName evidence="1">Uncharacterized protein</fullName>
    </submittedName>
</protein>
<proteinExistence type="predicted"/>
<keyword evidence="2" id="KW-1185">Reference proteome</keyword>
<accession>A0ABD0VT13</accession>
<sequence>MSAHKCCGPGSLPLFCPPGCSCSLWLAVPVSRVAVWGLFCHGFWPSASLVLDGLAEGDRGYLNSFLL</sequence>
<name>A0ABD0VT13_DENTH</name>